<dbReference type="Pfam" id="PF03662">
    <property type="entry name" value="Glyco_hydro_79n"/>
    <property type="match status" value="1"/>
</dbReference>
<evidence type="ECO:0000256" key="2">
    <source>
        <dbReference type="SAM" id="SignalP"/>
    </source>
</evidence>
<keyword evidence="2" id="KW-0732">Signal</keyword>
<feature type="chain" id="PRO_5042129904" description="Heparanase" evidence="2">
    <location>
        <begin position="19"/>
        <end position="492"/>
    </location>
</feature>
<proteinExistence type="inferred from homology"/>
<dbReference type="Proteomes" id="UP001195483">
    <property type="component" value="Unassembled WGS sequence"/>
</dbReference>
<evidence type="ECO:0000313" key="4">
    <source>
        <dbReference type="Proteomes" id="UP001195483"/>
    </source>
</evidence>
<feature type="signal peptide" evidence="2">
    <location>
        <begin position="1"/>
        <end position="18"/>
    </location>
</feature>
<evidence type="ECO:0000256" key="1">
    <source>
        <dbReference type="ARBA" id="ARBA00009800"/>
    </source>
</evidence>
<dbReference type="GO" id="GO:0016798">
    <property type="term" value="F:hydrolase activity, acting on glycosyl bonds"/>
    <property type="evidence" value="ECO:0007669"/>
    <property type="project" value="InterPro"/>
</dbReference>
<dbReference type="EMBL" id="JAEAOA010000332">
    <property type="protein sequence ID" value="KAK3595330.1"/>
    <property type="molecule type" value="Genomic_DNA"/>
</dbReference>
<evidence type="ECO:0008006" key="5">
    <source>
        <dbReference type="Google" id="ProtNLM"/>
    </source>
</evidence>
<reference evidence="3" key="2">
    <citation type="journal article" date="2021" name="Genome Biol. Evol.">
        <title>Developing a high-quality reference genome for a parasitic bivalve with doubly uniparental inheritance (Bivalvia: Unionida).</title>
        <authorList>
            <person name="Smith C.H."/>
        </authorList>
    </citation>
    <scope>NUCLEOTIDE SEQUENCE</scope>
    <source>
        <strain evidence="3">CHS0354</strain>
        <tissue evidence="3">Mantle</tissue>
    </source>
</reference>
<dbReference type="AlphaFoldDB" id="A0AAE0SPJ9"/>
<evidence type="ECO:0000313" key="3">
    <source>
        <dbReference type="EMBL" id="KAK3595330.1"/>
    </source>
</evidence>
<reference evidence="3" key="3">
    <citation type="submission" date="2023-05" db="EMBL/GenBank/DDBJ databases">
        <authorList>
            <person name="Smith C.H."/>
        </authorList>
    </citation>
    <scope>NUCLEOTIDE SEQUENCE</scope>
    <source>
        <strain evidence="3">CHS0354</strain>
        <tissue evidence="3">Mantle</tissue>
    </source>
</reference>
<protein>
    <recommendedName>
        <fullName evidence="5">Heparanase</fullName>
    </recommendedName>
</protein>
<dbReference type="GO" id="GO:0016020">
    <property type="term" value="C:membrane"/>
    <property type="evidence" value="ECO:0007669"/>
    <property type="project" value="InterPro"/>
</dbReference>
<comment type="similarity">
    <text evidence="1">Belongs to the glycosyl hydrolase 79 family.</text>
</comment>
<dbReference type="Gene3D" id="3.20.20.80">
    <property type="entry name" value="Glycosidases"/>
    <property type="match status" value="1"/>
</dbReference>
<dbReference type="PANTHER" id="PTHR46145:SF4">
    <property type="entry name" value="HEPARANASE"/>
    <property type="match status" value="1"/>
</dbReference>
<dbReference type="InterPro" id="IPR005199">
    <property type="entry name" value="Glyco_hydro_79"/>
</dbReference>
<name>A0AAE0SPJ9_9BIVA</name>
<reference evidence="3" key="1">
    <citation type="journal article" date="2021" name="Genome Biol. Evol.">
        <title>A High-Quality Reference Genome for a Parasitic Bivalve with Doubly Uniparental Inheritance (Bivalvia: Unionida).</title>
        <authorList>
            <person name="Smith C.H."/>
        </authorList>
    </citation>
    <scope>NUCLEOTIDE SEQUENCE</scope>
    <source>
        <strain evidence="3">CHS0354</strain>
    </source>
</reference>
<sequence length="492" mass="55690">MGFIHILFVVACFRCTVSYVTIKIDADKVLQKLDDQMFLGTAFDTLLLKNHWENFNSSSRSVQTLGRALSPSYFRIGGTTADFMVFQDGDTMSSKSMENHFNKIQNFSQRPYGKSNYDTFNLTAQMFDQLYSFTSTVGWDMIYNLNALLRQKDGSWNPSNALKLFNYVTKKNYKIRGWELGNEPDLYGEIKVSPEQMAADFRHLVQILANYPQFKNCIIMGPSVAGGISYFKRFFEAGAAKVVTTASFHHYYFGTPNFKEFISPDMMDSLIERIAEFKSTANVLASEAEVWLAETSTDWTGGQAGWTDRYLAGFLWLDKLGLSAKYGLDVVLRQCFYGFHFSLINHEDLKPNPDYWLTLLYKNLVGGKVLSATTDDSTGKVRVYAHCINHVRSPQYKPGAMTVYIMNLNTQAIELYLPQAGQDEFDVYLLESVPAGAVFSRDVSLNGVTLVMPDEEHLPDLKPQRQTGYIKMPSLTMAFIVLPTANATLCFN</sequence>
<dbReference type="InterPro" id="IPR017853">
    <property type="entry name" value="GH"/>
</dbReference>
<dbReference type="PANTHER" id="PTHR46145">
    <property type="entry name" value="HEPARANASE"/>
    <property type="match status" value="1"/>
</dbReference>
<dbReference type="GO" id="GO:0031012">
    <property type="term" value="C:extracellular matrix"/>
    <property type="evidence" value="ECO:0007669"/>
    <property type="project" value="TreeGrafter"/>
</dbReference>
<dbReference type="GO" id="GO:0005615">
    <property type="term" value="C:extracellular space"/>
    <property type="evidence" value="ECO:0007669"/>
    <property type="project" value="TreeGrafter"/>
</dbReference>
<keyword evidence="4" id="KW-1185">Reference proteome</keyword>
<organism evidence="3 4">
    <name type="scientific">Potamilus streckersoni</name>
    <dbReference type="NCBI Taxonomy" id="2493646"/>
    <lineage>
        <taxon>Eukaryota</taxon>
        <taxon>Metazoa</taxon>
        <taxon>Spiralia</taxon>
        <taxon>Lophotrochozoa</taxon>
        <taxon>Mollusca</taxon>
        <taxon>Bivalvia</taxon>
        <taxon>Autobranchia</taxon>
        <taxon>Heteroconchia</taxon>
        <taxon>Palaeoheterodonta</taxon>
        <taxon>Unionida</taxon>
        <taxon>Unionoidea</taxon>
        <taxon>Unionidae</taxon>
        <taxon>Ambleminae</taxon>
        <taxon>Lampsilini</taxon>
        <taxon>Potamilus</taxon>
    </lineage>
</organism>
<comment type="caution">
    <text evidence="3">The sequence shown here is derived from an EMBL/GenBank/DDBJ whole genome shotgun (WGS) entry which is preliminary data.</text>
</comment>
<accession>A0AAE0SPJ9</accession>
<dbReference type="SUPFAM" id="SSF51445">
    <property type="entry name" value="(Trans)glycosidases"/>
    <property type="match status" value="1"/>
</dbReference>
<gene>
    <name evidence="3" type="ORF">CHS0354_004485</name>
</gene>